<feature type="compositionally biased region" description="Low complexity" evidence="1">
    <location>
        <begin position="544"/>
        <end position="554"/>
    </location>
</feature>
<gene>
    <name evidence="2" type="ORF">T12_13874</name>
</gene>
<evidence type="ECO:0000313" key="2">
    <source>
        <dbReference type="EMBL" id="KRY14763.1"/>
    </source>
</evidence>
<dbReference type="OrthoDB" id="5919932at2759"/>
<feature type="region of interest" description="Disordered" evidence="1">
    <location>
        <begin position="158"/>
        <end position="220"/>
    </location>
</feature>
<proteinExistence type="predicted"/>
<feature type="compositionally biased region" description="Low complexity" evidence="1">
    <location>
        <begin position="514"/>
        <end position="523"/>
    </location>
</feature>
<dbReference type="Proteomes" id="UP000054783">
    <property type="component" value="Unassembled WGS sequence"/>
</dbReference>
<feature type="region of interest" description="Disordered" evidence="1">
    <location>
        <begin position="327"/>
        <end position="578"/>
    </location>
</feature>
<protein>
    <submittedName>
        <fullName evidence="2">Uncharacterized protein</fullName>
    </submittedName>
</protein>
<evidence type="ECO:0000313" key="3">
    <source>
        <dbReference type="Proteomes" id="UP000054783"/>
    </source>
</evidence>
<organism evidence="2 3">
    <name type="scientific">Trichinella patagoniensis</name>
    <dbReference type="NCBI Taxonomy" id="990121"/>
    <lineage>
        <taxon>Eukaryota</taxon>
        <taxon>Metazoa</taxon>
        <taxon>Ecdysozoa</taxon>
        <taxon>Nematoda</taxon>
        <taxon>Enoplea</taxon>
        <taxon>Dorylaimia</taxon>
        <taxon>Trichinellida</taxon>
        <taxon>Trichinellidae</taxon>
        <taxon>Trichinella</taxon>
    </lineage>
</organism>
<keyword evidence="3" id="KW-1185">Reference proteome</keyword>
<feature type="compositionally biased region" description="Low complexity" evidence="1">
    <location>
        <begin position="422"/>
        <end position="432"/>
    </location>
</feature>
<accession>A0A0V0ZQE8</accession>
<comment type="caution">
    <text evidence="2">The sequence shown here is derived from an EMBL/GenBank/DDBJ whole genome shotgun (WGS) entry which is preliminary data.</text>
</comment>
<feature type="region of interest" description="Disordered" evidence="1">
    <location>
        <begin position="303"/>
        <end position="322"/>
    </location>
</feature>
<feature type="compositionally biased region" description="Basic and acidic residues" evidence="1">
    <location>
        <begin position="158"/>
        <end position="171"/>
    </location>
</feature>
<evidence type="ECO:0000256" key="1">
    <source>
        <dbReference type="SAM" id="MobiDB-lite"/>
    </source>
</evidence>
<name>A0A0V0ZQE8_9BILA</name>
<dbReference type="AlphaFoldDB" id="A0A0V0ZQE8"/>
<feature type="compositionally biased region" description="Acidic residues" evidence="1">
    <location>
        <begin position="303"/>
        <end position="314"/>
    </location>
</feature>
<reference evidence="2 3" key="1">
    <citation type="submission" date="2015-01" db="EMBL/GenBank/DDBJ databases">
        <title>Evolution of Trichinella species and genotypes.</title>
        <authorList>
            <person name="Korhonen P.K."/>
            <person name="Edoardo P."/>
            <person name="Giuseppe L.R."/>
            <person name="Gasser R.B."/>
        </authorList>
    </citation>
    <scope>NUCLEOTIDE SEQUENCE [LARGE SCALE GENOMIC DNA]</scope>
    <source>
        <strain evidence="2">ISS2496</strain>
    </source>
</reference>
<sequence>LSSYCCTMEHLPSDSATPQLVKDLLPSVDPSVTSSSSFEYVEQSIDNSQSKIFVDNSELFEDADGSAVIETSAFDTYNSTIPDVVYESALEENDSIAALSMDEKNFMKAAHSEAELCITPTERSAIDDIIVSEANKVHCVKDADSKIDQVECEITEKDDKIESKDENDHSDQNLTNNNNGDGDVAKVGSDVVQQENGVDLKKKPIEPAVSSLKSGDASEETDEVLEYEPVMVTQTLSNDAAVVDVVEPKLQENVSPVDVESNVKNNTDEQRIEIDNHLEKDGGFSFENAATNVEKLTTDIEIEDASSIEEEDKDANEKELNDTVIEVTKTESVEQMNLEPDSTVKVEDADQSQLNQVKSESKNDETINDSATDTTSAEIEKDKELVGPVVKRGRRRQSQAQSAEKTSEPVEQQMTTRSKSRAAALASAVVVNADEKKSNTIANKATVESEMEVESKTATVNRTDVGRPSTSKRGRKPRQKDTTDTTAADKAVVKSTKSDEKKRGRKPRQKDTTDTTVADKAVVQSTKSNEKKRGRKPRQRDTTDTTAADKAVVKSTKSKEKKPVTKSVKRTATKSSSS</sequence>
<feature type="non-terminal residue" evidence="2">
    <location>
        <position position="1"/>
    </location>
</feature>
<feature type="compositionally biased region" description="Low complexity" evidence="1">
    <location>
        <begin position="484"/>
        <end position="494"/>
    </location>
</feature>
<feature type="compositionally biased region" description="Polar residues" evidence="1">
    <location>
        <begin position="368"/>
        <end position="377"/>
    </location>
</feature>
<dbReference type="EMBL" id="JYDQ01000109">
    <property type="protein sequence ID" value="KRY14763.1"/>
    <property type="molecule type" value="Genomic_DNA"/>
</dbReference>